<feature type="compositionally biased region" description="Basic and acidic residues" evidence="1">
    <location>
        <begin position="218"/>
        <end position="232"/>
    </location>
</feature>
<dbReference type="AlphaFoldDB" id="A0A9B2MKR8"/>
<feature type="compositionally biased region" description="Basic residues" evidence="1">
    <location>
        <begin position="664"/>
        <end position="683"/>
    </location>
</feature>
<feature type="compositionally biased region" description="Polar residues" evidence="1">
    <location>
        <begin position="638"/>
        <end position="652"/>
    </location>
</feature>
<dbReference type="PANTHER" id="PTHR39079">
    <property type="entry name" value="FI08034P-RELATED"/>
    <property type="match status" value="1"/>
</dbReference>
<dbReference type="GeneID" id="105665791"/>
<evidence type="ECO:0000259" key="2">
    <source>
        <dbReference type="Pfam" id="PF16003"/>
    </source>
</evidence>
<evidence type="ECO:0000313" key="4">
    <source>
        <dbReference type="RefSeq" id="XP_012164487.3"/>
    </source>
</evidence>
<feature type="region of interest" description="Disordered" evidence="1">
    <location>
        <begin position="862"/>
        <end position="917"/>
    </location>
</feature>
<dbReference type="RefSeq" id="XP_012164487.3">
    <property type="nucleotide sequence ID" value="XM_012309097.3"/>
</dbReference>
<dbReference type="InterPro" id="IPR031949">
    <property type="entry name" value="DUF4776"/>
</dbReference>
<dbReference type="OrthoDB" id="7883086at2759"/>
<dbReference type="Proteomes" id="UP000835206">
    <property type="component" value="Chromosome 5"/>
</dbReference>
<feature type="compositionally biased region" description="Basic and acidic residues" evidence="1">
    <location>
        <begin position="862"/>
        <end position="871"/>
    </location>
</feature>
<dbReference type="Pfam" id="PF14924">
    <property type="entry name" value="MAP10_N"/>
    <property type="match status" value="1"/>
</dbReference>
<feature type="compositionally biased region" description="Basic and acidic residues" evidence="1">
    <location>
        <begin position="694"/>
        <end position="704"/>
    </location>
</feature>
<dbReference type="Pfam" id="PF16003">
    <property type="entry name" value="DUF4776"/>
    <property type="match status" value="2"/>
</dbReference>
<feature type="domain" description="DUF4776" evidence="2">
    <location>
        <begin position="751"/>
        <end position="805"/>
    </location>
</feature>
<feature type="region of interest" description="Disordered" evidence="1">
    <location>
        <begin position="218"/>
        <end position="237"/>
    </location>
</feature>
<keyword evidence="3" id="KW-1185">Reference proteome</keyword>
<protein>
    <submittedName>
        <fullName evidence="4">Uncharacterized protein LOC105665791</fullName>
    </submittedName>
</protein>
<accession>A0A9B2MKR8</accession>
<name>A0A9B2MKR8_BOMTE</name>
<proteinExistence type="predicted"/>
<feature type="compositionally biased region" description="Basic and acidic residues" evidence="1">
    <location>
        <begin position="595"/>
        <end position="608"/>
    </location>
</feature>
<evidence type="ECO:0000256" key="1">
    <source>
        <dbReference type="SAM" id="MobiDB-lite"/>
    </source>
</evidence>
<evidence type="ECO:0000313" key="3">
    <source>
        <dbReference type="Proteomes" id="UP000835206"/>
    </source>
</evidence>
<gene>
    <name evidence="4" type="primary">LOC105665791</name>
</gene>
<organism evidence="3 4">
    <name type="scientific">Bombus terrestris</name>
    <name type="common">Buff-tailed bumblebee</name>
    <name type="synonym">Apis terrestris</name>
    <dbReference type="NCBI Taxonomy" id="30195"/>
    <lineage>
        <taxon>Eukaryota</taxon>
        <taxon>Metazoa</taxon>
        <taxon>Ecdysozoa</taxon>
        <taxon>Arthropoda</taxon>
        <taxon>Hexapoda</taxon>
        <taxon>Insecta</taxon>
        <taxon>Pterygota</taxon>
        <taxon>Neoptera</taxon>
        <taxon>Endopterygota</taxon>
        <taxon>Hymenoptera</taxon>
        <taxon>Apocrita</taxon>
        <taxon>Aculeata</taxon>
        <taxon>Apoidea</taxon>
        <taxon>Anthophila</taxon>
        <taxon>Apidae</taxon>
        <taxon>Bombus</taxon>
        <taxon>Bombus</taxon>
    </lineage>
</organism>
<feature type="domain" description="DUF4776" evidence="2">
    <location>
        <begin position="893"/>
        <end position="955"/>
    </location>
</feature>
<dbReference type="KEGG" id="bter:105665791"/>
<feature type="region of interest" description="Disordered" evidence="1">
    <location>
        <begin position="586"/>
        <end position="723"/>
    </location>
</feature>
<dbReference type="PANTHER" id="PTHR39079:SF1">
    <property type="entry name" value="GH11706P-RELATED"/>
    <property type="match status" value="1"/>
</dbReference>
<reference evidence="4" key="1">
    <citation type="submission" date="2025-08" db="UniProtKB">
        <authorList>
            <consortium name="RefSeq"/>
        </authorList>
    </citation>
    <scope>IDENTIFICATION</scope>
</reference>
<sequence>MQRTSSKIKRKMALKRKIAKSKEEQLYMLEVFADQVTLSPEIIDINKDNLLVCVRFVDLPEYEISVPQSKESDSNKSPGDSKFGKSCLFAKTPNSLIRAIRWSPMYLDLYRKDVACSNKNGAFLGTAKVSLPTCMCKHVIASQNDTNGLSTPCTVKDSFDVTDSSGKTSGNIAVVLRLSCFGSSIIEQFSLSGKSFMLEDSPLQKFLCPYILPESSKVEKDPKDESGLDKLLLKPPDSSPRIPMDHPAFKTLTMAEKLNDPKYRELIYKAYPDEPTCSCLPKDRSIHPMICPSGCTYPCCMKLRNPDILLKDENKRVEDPLVNTYCVDNTLPALYVLKQDSSSSKPTRLKGGGEVEQIYLDPSSFRWINYDTDHPWYNEKHNMESRLEGGGEDRDMSNCSCSGGPVMVSAQATSRDNDVIPIFDACTPRITSTGGTPGCICPGKDAKFPRGAAKCMKSPCLGIDCLIRAFKDAQDFVDSIGKVPGLPGLGLMDPSESPYFGRDINKDYVPPDRLASKRKIPHGTSQPAVATTAPTCTAPCSIKPMDDMRPHVVAYTPSIARGIVPPRLGIVREAIPVLPEAGLPTVPVKHRKKEEKKDEKTDKQKELEATSSALMDSEVGPCGEPRCKSRKKKPPDNGSATQSSTHVFSKTRTGVKRAAATAPKSRRKTKKGSKRDLKRRSPHSKQDNLTVHASMHDQHHDAKTVTRRSAMERSLGPGGDRYVAGSGIMTSQPAFPVSRRVMRYVYFVGDYYPGIHFGHRDCIDIPMRVPANMGWLWNTMDKAGKLKPRIGWRPGAIGRYLYEMLQDAKDVSMDEIEEEKAGIERTDRARADRGRVDRGKADRGRIDRGRLDRVKIDRGKTDRTKIIERARSAPSRPKSGTRRQRAGRTMSYQSMQKQSKMEGEDEGSGSPPTLHIHRKDGTYYVTMYPIRQETSAEPRLSEPMKPLQFKIVKNKDDASITSSSTASDMEIEFSPPAAVTRYRKKPDVVHVDTQVRQQEIIDAYKAEEFRRKARRGPRREKKLKKES</sequence>